<dbReference type="Proteomes" id="UP000722791">
    <property type="component" value="Unassembled WGS sequence"/>
</dbReference>
<organism evidence="1 2">
    <name type="scientific">Volvox reticuliferus</name>
    <dbReference type="NCBI Taxonomy" id="1737510"/>
    <lineage>
        <taxon>Eukaryota</taxon>
        <taxon>Viridiplantae</taxon>
        <taxon>Chlorophyta</taxon>
        <taxon>core chlorophytes</taxon>
        <taxon>Chlorophyceae</taxon>
        <taxon>CS clade</taxon>
        <taxon>Chlamydomonadales</taxon>
        <taxon>Volvocaceae</taxon>
        <taxon>Volvox</taxon>
    </lineage>
</organism>
<comment type="caution">
    <text evidence="1">The sequence shown here is derived from an EMBL/GenBank/DDBJ whole genome shotgun (WGS) entry which is preliminary data.</text>
</comment>
<sequence length="107" mass="11537">MPARLIGLSLKMDLDFGTTLTGLYNILSGVQFGIPMCVQPMKTIAAVALAASQPPLTLPQMLMAGVFVSICVLLLGLTRLVDLHCSAGSSRRQSYGECSWPWVPSRR</sequence>
<dbReference type="InterPro" id="IPR031563">
    <property type="entry name" value="MOT1/MOT2"/>
</dbReference>
<proteinExistence type="predicted"/>
<dbReference type="PANTHER" id="PTHR31970:SF9">
    <property type="entry name" value="MOLYBDATE TRANSPORTER 2"/>
    <property type="match status" value="1"/>
</dbReference>
<reference evidence="1" key="1">
    <citation type="journal article" date="2021" name="Proc. Natl. Acad. Sci. U.S.A.">
        <title>Three genomes in the algal genus Volvox reveal the fate of a haploid sex-determining region after a transition to homothallism.</title>
        <authorList>
            <person name="Yamamoto K."/>
            <person name="Hamaji T."/>
            <person name="Kawai-Toyooka H."/>
            <person name="Matsuzaki R."/>
            <person name="Takahashi F."/>
            <person name="Nishimura Y."/>
            <person name="Kawachi M."/>
            <person name="Noguchi H."/>
            <person name="Minakuchi Y."/>
            <person name="Umen J.G."/>
            <person name="Toyoda A."/>
            <person name="Nozaki H."/>
        </authorList>
    </citation>
    <scope>NUCLEOTIDE SEQUENCE</scope>
    <source>
        <strain evidence="1">NIES-3785</strain>
    </source>
</reference>
<dbReference type="Pfam" id="PF16983">
    <property type="entry name" value="MFS_MOT1"/>
    <property type="match status" value="1"/>
</dbReference>
<evidence type="ECO:0000313" key="2">
    <source>
        <dbReference type="Proteomes" id="UP000722791"/>
    </source>
</evidence>
<protein>
    <submittedName>
        <fullName evidence="1">Uncharacterized protein</fullName>
    </submittedName>
</protein>
<accession>A0A8J4C8Z8</accession>
<dbReference type="AlphaFoldDB" id="A0A8J4C8Z8"/>
<evidence type="ECO:0000313" key="1">
    <source>
        <dbReference type="EMBL" id="GIM01844.1"/>
    </source>
</evidence>
<dbReference type="OrthoDB" id="5402974at2759"/>
<dbReference type="GO" id="GO:0015098">
    <property type="term" value="F:molybdate ion transmembrane transporter activity"/>
    <property type="evidence" value="ECO:0007669"/>
    <property type="project" value="InterPro"/>
</dbReference>
<dbReference type="PANTHER" id="PTHR31970">
    <property type="match status" value="1"/>
</dbReference>
<gene>
    <name evidence="1" type="ORF">Vretimale_6617</name>
</gene>
<name>A0A8J4C8Z8_9CHLO</name>
<dbReference type="EMBL" id="BNCQ01000010">
    <property type="protein sequence ID" value="GIM01844.1"/>
    <property type="molecule type" value="Genomic_DNA"/>
</dbReference>